<dbReference type="InterPro" id="IPR041468">
    <property type="entry name" value="HTH_ParB/Spo0J"/>
</dbReference>
<dbReference type="InterPro" id="IPR003115">
    <property type="entry name" value="ParB_N"/>
</dbReference>
<dbReference type="AlphaFoldDB" id="A0A840VD05"/>
<dbReference type="Pfam" id="PF23552">
    <property type="entry name" value="ParB_C"/>
    <property type="match status" value="1"/>
</dbReference>
<dbReference type="SMART" id="SM00470">
    <property type="entry name" value="ParB"/>
    <property type="match status" value="1"/>
</dbReference>
<evidence type="ECO:0000313" key="7">
    <source>
        <dbReference type="Proteomes" id="UP000553706"/>
    </source>
</evidence>
<dbReference type="InterPro" id="IPR057240">
    <property type="entry name" value="ParB_dimer_C"/>
</dbReference>
<evidence type="ECO:0000256" key="4">
    <source>
        <dbReference type="ARBA" id="ARBA00025472"/>
    </source>
</evidence>
<keyword evidence="2" id="KW-0159">Chromosome partition</keyword>
<dbReference type="RefSeq" id="WP_183266590.1">
    <property type="nucleotide sequence ID" value="NZ_JACHFJ010000008.1"/>
</dbReference>
<feature type="domain" description="ParB-like N-terminal" evidence="5">
    <location>
        <begin position="33"/>
        <end position="125"/>
    </location>
</feature>
<dbReference type="FunFam" id="3.90.1530.30:FF:000001">
    <property type="entry name" value="Chromosome partitioning protein ParB"/>
    <property type="match status" value="1"/>
</dbReference>
<evidence type="ECO:0000256" key="3">
    <source>
        <dbReference type="ARBA" id="ARBA00023125"/>
    </source>
</evidence>
<evidence type="ECO:0000256" key="1">
    <source>
        <dbReference type="ARBA" id="ARBA00006295"/>
    </source>
</evidence>
<accession>A0A840VD05</accession>
<comment type="function">
    <text evidence="4">Involved in chromosome partition. Localize to both poles of the predivisional cell following completion of DNA replication. Binds to the DNA origin of replication.</text>
</comment>
<dbReference type="EMBL" id="JACHFJ010000008">
    <property type="protein sequence ID" value="MBB5373586.1"/>
    <property type="molecule type" value="Genomic_DNA"/>
</dbReference>
<evidence type="ECO:0000259" key="5">
    <source>
        <dbReference type="SMART" id="SM00470"/>
    </source>
</evidence>
<dbReference type="Proteomes" id="UP000553706">
    <property type="component" value="Unassembled WGS sequence"/>
</dbReference>
<dbReference type="Gene3D" id="3.90.1530.30">
    <property type="match status" value="1"/>
</dbReference>
<dbReference type="Pfam" id="PF17762">
    <property type="entry name" value="HTH_ParB"/>
    <property type="match status" value="1"/>
</dbReference>
<dbReference type="InterPro" id="IPR036086">
    <property type="entry name" value="ParB/Sulfiredoxin_sf"/>
</dbReference>
<evidence type="ECO:0000256" key="2">
    <source>
        <dbReference type="ARBA" id="ARBA00022829"/>
    </source>
</evidence>
<reference evidence="6 7" key="1">
    <citation type="submission" date="2020-08" db="EMBL/GenBank/DDBJ databases">
        <title>Genomic Encyclopedia of Type Strains, Phase IV (KMG-IV): sequencing the most valuable type-strain genomes for metagenomic binning, comparative biology and taxonomic classification.</title>
        <authorList>
            <person name="Goeker M."/>
        </authorList>
    </citation>
    <scope>NUCLEOTIDE SEQUENCE [LARGE SCALE GENOMIC DNA]</scope>
    <source>
        <strain evidence="6 7">DSM 27026</strain>
    </source>
</reference>
<dbReference type="Gene3D" id="1.10.10.2830">
    <property type="match status" value="1"/>
</dbReference>
<dbReference type="GO" id="GO:0007059">
    <property type="term" value="P:chromosome segregation"/>
    <property type="evidence" value="ECO:0007669"/>
    <property type="project" value="UniProtKB-KW"/>
</dbReference>
<keyword evidence="3" id="KW-0238">DNA-binding</keyword>
<dbReference type="SUPFAM" id="SSF110849">
    <property type="entry name" value="ParB/Sulfiredoxin"/>
    <property type="match status" value="1"/>
</dbReference>
<proteinExistence type="inferred from homology"/>
<dbReference type="PANTHER" id="PTHR33375:SF1">
    <property type="entry name" value="CHROMOSOME-PARTITIONING PROTEIN PARB-RELATED"/>
    <property type="match status" value="1"/>
</dbReference>
<gene>
    <name evidence="6" type="ORF">HNP71_001850</name>
</gene>
<protein>
    <submittedName>
        <fullName evidence="6">ParB family chromosome partitioning protein</fullName>
    </submittedName>
</protein>
<keyword evidence="7" id="KW-1185">Reference proteome</keyword>
<dbReference type="Pfam" id="PF02195">
    <property type="entry name" value="ParB_N"/>
    <property type="match status" value="1"/>
</dbReference>
<name>A0A840VD05_9PROT</name>
<evidence type="ECO:0000313" key="6">
    <source>
        <dbReference type="EMBL" id="MBB5373586.1"/>
    </source>
</evidence>
<dbReference type="InterPro" id="IPR004437">
    <property type="entry name" value="ParB/RepB/Spo0J"/>
</dbReference>
<dbReference type="GO" id="GO:0005694">
    <property type="term" value="C:chromosome"/>
    <property type="evidence" value="ECO:0007669"/>
    <property type="project" value="TreeGrafter"/>
</dbReference>
<dbReference type="GO" id="GO:0003677">
    <property type="term" value="F:DNA binding"/>
    <property type="evidence" value="ECO:0007669"/>
    <property type="project" value="UniProtKB-KW"/>
</dbReference>
<comment type="caution">
    <text evidence="6">The sequence shown here is derived from an EMBL/GenBank/DDBJ whole genome shotgun (WGS) entry which is preliminary data.</text>
</comment>
<dbReference type="NCBIfam" id="TIGR00180">
    <property type="entry name" value="parB_part"/>
    <property type="match status" value="1"/>
</dbReference>
<sequence length="289" mass="30855">MSAKEQPKRLGRGLAALLGDAAVPANVAAPGVQHLPVEVLEPGPFQPRQEMKDDALQELADSIAQRGVLQPLLVRPDPKKPGHYQIIAGERRWRASQRAKLHEVPVLVKPLSDADAMAAGLVENLQREDLNAVEEAEGYRRLVSEFNLSQDKLGEAVGKSRSHIGNIMRILDLPPMALAFVRGGKLTAGHAKALLGHPDPVKAAHEVLKKGLNVRQTEALVQAANRTAKAGAAEKAKGGADSDITALAGSLTERLGLRVDIKYNGKGGQLVLNYANLDQLDSLLALLNG</sequence>
<dbReference type="PANTHER" id="PTHR33375">
    <property type="entry name" value="CHROMOSOME-PARTITIONING PROTEIN PARB-RELATED"/>
    <property type="match status" value="1"/>
</dbReference>
<organism evidence="6 7">
    <name type="scientific">Acidocella aromatica</name>
    <dbReference type="NCBI Taxonomy" id="1303579"/>
    <lineage>
        <taxon>Bacteria</taxon>
        <taxon>Pseudomonadati</taxon>
        <taxon>Pseudomonadota</taxon>
        <taxon>Alphaproteobacteria</taxon>
        <taxon>Acetobacterales</taxon>
        <taxon>Acidocellaceae</taxon>
        <taxon>Acidocella</taxon>
    </lineage>
</organism>
<dbReference type="CDD" id="cd16393">
    <property type="entry name" value="SPO0J_N"/>
    <property type="match status" value="1"/>
</dbReference>
<dbReference type="GO" id="GO:0045881">
    <property type="term" value="P:positive regulation of sporulation resulting in formation of a cellular spore"/>
    <property type="evidence" value="ECO:0007669"/>
    <property type="project" value="TreeGrafter"/>
</dbReference>
<comment type="similarity">
    <text evidence="1">Belongs to the ParB family.</text>
</comment>
<dbReference type="FunFam" id="1.10.10.2830:FF:000001">
    <property type="entry name" value="Chromosome partitioning protein ParB"/>
    <property type="match status" value="1"/>
</dbReference>
<dbReference type="InterPro" id="IPR050336">
    <property type="entry name" value="Chromosome_partition/occlusion"/>
</dbReference>